<protein>
    <recommendedName>
        <fullName evidence="3">Lipoprotein</fullName>
    </recommendedName>
</protein>
<proteinExistence type="predicted"/>
<reference evidence="1 2" key="1">
    <citation type="submission" date="2017-07" db="EMBL/GenBank/DDBJ databases">
        <title>blaIMP-27 on transferable plasmids in Proteus mirabilis and Providencia rettgeri.</title>
        <authorList>
            <person name="Potter R."/>
        </authorList>
    </citation>
    <scope>NUCLEOTIDE SEQUENCE [LARGE SCALE GENOMIC DNA]</scope>
    <source>
        <strain evidence="1 2">PR1</strain>
    </source>
</reference>
<gene>
    <name evidence="1" type="ORF">CHI95_12950</name>
</gene>
<dbReference type="EMBL" id="NOWC01000014">
    <property type="protein sequence ID" value="OZS74219.1"/>
    <property type="molecule type" value="Genomic_DNA"/>
</dbReference>
<evidence type="ECO:0000313" key="2">
    <source>
        <dbReference type="Proteomes" id="UP000216001"/>
    </source>
</evidence>
<sequence length="249" mass="27774">MQTTSIRFVIVATSFFLLTGCGKILNDFLDGQFPLNTKNDGNKITVYAGITPETKVIVRGTYTSNKCERSHFNAAYTKVSYSPIKKEVVIESADDIDNEKSTSVLPINGGGWCNWELINIEITPIPTSYSSSARTYINIPVNNSAKSTVEFFLTFAPVMYTSVKGESMLYSISPHDDVSISNKKKGDIYFNYNVDHALKTIVSNKNEITFPNGSSKHGGSEVYSKFVSFDEIIKNSNKKEYTSYSEYLD</sequence>
<organism evidence="1 2">
    <name type="scientific">Providencia rettgeri</name>
    <dbReference type="NCBI Taxonomy" id="587"/>
    <lineage>
        <taxon>Bacteria</taxon>
        <taxon>Pseudomonadati</taxon>
        <taxon>Pseudomonadota</taxon>
        <taxon>Gammaproteobacteria</taxon>
        <taxon>Enterobacterales</taxon>
        <taxon>Morganellaceae</taxon>
        <taxon>Providencia</taxon>
    </lineage>
</organism>
<name>A0A264VSC3_PRORE</name>
<comment type="caution">
    <text evidence="1">The sequence shown here is derived from an EMBL/GenBank/DDBJ whole genome shotgun (WGS) entry which is preliminary data.</text>
</comment>
<dbReference type="PROSITE" id="PS51257">
    <property type="entry name" value="PROKAR_LIPOPROTEIN"/>
    <property type="match status" value="1"/>
</dbReference>
<evidence type="ECO:0000313" key="1">
    <source>
        <dbReference type="EMBL" id="OZS74219.1"/>
    </source>
</evidence>
<dbReference type="AlphaFoldDB" id="A0A264VSC3"/>
<accession>A0A264VSC3</accession>
<evidence type="ECO:0008006" key="3">
    <source>
        <dbReference type="Google" id="ProtNLM"/>
    </source>
</evidence>
<dbReference type="RefSeq" id="WP_094961824.1">
    <property type="nucleotide sequence ID" value="NZ_NOWC01000014.1"/>
</dbReference>
<dbReference type="Proteomes" id="UP000216001">
    <property type="component" value="Unassembled WGS sequence"/>
</dbReference>